<dbReference type="AlphaFoldDB" id="A0A0A9XXL0"/>
<protein>
    <submittedName>
        <fullName evidence="1">Ubiquitin-activating enzyme E1-like protein</fullName>
    </submittedName>
</protein>
<accession>A0A0A9XXL0</accession>
<gene>
    <name evidence="1" type="primary">UBA2_1</name>
    <name evidence="1" type="ORF">CM83_105079</name>
</gene>
<sequence length="121" mass="13839">FEQQQQARAAPPAPTRPHFKKEHIDVIPIFKGEPEGLHQFLHITQKLVDRFYNHDDPDDFENTMVISAIKSKILPPASHAVFSAAIDTYEKIKEALLNAYTDRRDDHTLCIEMVGTKQLDS</sequence>
<proteinExistence type="predicted"/>
<dbReference type="EMBL" id="GBHO01018950">
    <property type="protein sequence ID" value="JAG24654.1"/>
    <property type="molecule type" value="Transcribed_RNA"/>
</dbReference>
<feature type="non-terminal residue" evidence="1">
    <location>
        <position position="1"/>
    </location>
</feature>
<name>A0A0A9XXL0_LYGHE</name>
<evidence type="ECO:0000313" key="1">
    <source>
        <dbReference type="EMBL" id="JAG24654.1"/>
    </source>
</evidence>
<reference evidence="1" key="2">
    <citation type="submission" date="2014-07" db="EMBL/GenBank/DDBJ databases">
        <authorList>
            <person name="Hull J."/>
        </authorList>
    </citation>
    <scope>NUCLEOTIDE SEQUENCE</scope>
</reference>
<organism evidence="1">
    <name type="scientific">Lygus hesperus</name>
    <name type="common">Western plant bug</name>
    <dbReference type="NCBI Taxonomy" id="30085"/>
    <lineage>
        <taxon>Eukaryota</taxon>
        <taxon>Metazoa</taxon>
        <taxon>Ecdysozoa</taxon>
        <taxon>Arthropoda</taxon>
        <taxon>Hexapoda</taxon>
        <taxon>Insecta</taxon>
        <taxon>Pterygota</taxon>
        <taxon>Neoptera</taxon>
        <taxon>Paraneoptera</taxon>
        <taxon>Hemiptera</taxon>
        <taxon>Heteroptera</taxon>
        <taxon>Panheteroptera</taxon>
        <taxon>Cimicomorpha</taxon>
        <taxon>Miridae</taxon>
        <taxon>Mirini</taxon>
        <taxon>Lygus</taxon>
    </lineage>
</organism>
<feature type="non-terminal residue" evidence="1">
    <location>
        <position position="121"/>
    </location>
</feature>
<reference evidence="1" key="1">
    <citation type="journal article" date="2014" name="PLoS ONE">
        <title>Transcriptome-Based Identification of ABC Transporters in the Western Tarnished Plant Bug Lygus hesperus.</title>
        <authorList>
            <person name="Hull J.J."/>
            <person name="Chaney K."/>
            <person name="Geib S.M."/>
            <person name="Fabrick J.A."/>
            <person name="Brent C.S."/>
            <person name="Walsh D."/>
            <person name="Lavine L.C."/>
        </authorList>
    </citation>
    <scope>NUCLEOTIDE SEQUENCE</scope>
</reference>